<dbReference type="Proteomes" id="UP000003240">
    <property type="component" value="Unassembled WGS sequence"/>
</dbReference>
<feature type="binding site" evidence="10">
    <location>
        <position position="334"/>
    </location>
    <ligand>
        <name>[Ni-4Fe-4S] cluster</name>
        <dbReference type="ChEBI" id="CHEBI:47739"/>
    </ligand>
</feature>
<keyword evidence="3 10" id="KW-0533">Nickel</keyword>
<dbReference type="GO" id="GO:0050418">
    <property type="term" value="F:hydroxylamine reductase activity"/>
    <property type="evidence" value="ECO:0007669"/>
    <property type="project" value="TreeGrafter"/>
</dbReference>
<dbReference type="InterPro" id="IPR011254">
    <property type="entry name" value="Prismane-like_sf"/>
</dbReference>
<feature type="binding site" evidence="10">
    <location>
        <position position="527"/>
    </location>
    <ligand>
        <name>[Ni-4Fe-4S] cluster</name>
        <dbReference type="ChEBI" id="CHEBI:47739"/>
    </ligand>
</feature>
<feature type="binding site" evidence="10">
    <location>
        <position position="51"/>
    </location>
    <ligand>
        <name>[4Fe-4S] cluster</name>
        <dbReference type="ChEBI" id="CHEBI:49883"/>
        <label>2</label>
    </ligand>
</feature>
<dbReference type="InterPro" id="IPR016099">
    <property type="entry name" value="Prismane-like_a/b-sand"/>
</dbReference>
<dbReference type="GO" id="GO:0004601">
    <property type="term" value="F:peroxidase activity"/>
    <property type="evidence" value="ECO:0007669"/>
    <property type="project" value="TreeGrafter"/>
</dbReference>
<dbReference type="Pfam" id="PF03063">
    <property type="entry name" value="Prismane"/>
    <property type="match status" value="1"/>
</dbReference>
<feature type="binding site" evidence="10">
    <location>
        <position position="262"/>
    </location>
    <ligand>
        <name>[Ni-4Fe-4S] cluster</name>
        <dbReference type="ChEBI" id="CHEBI:47739"/>
    </ligand>
</feature>
<evidence type="ECO:0000313" key="11">
    <source>
        <dbReference type="EMBL" id="EGO64665.1"/>
    </source>
</evidence>
<evidence type="ECO:0000256" key="5">
    <source>
        <dbReference type="ARBA" id="ARBA00023002"/>
    </source>
</evidence>
<feature type="binding site" evidence="10">
    <location>
        <position position="296"/>
    </location>
    <ligand>
        <name>[Ni-4Fe-4S] cluster</name>
        <dbReference type="ChEBI" id="CHEBI:47739"/>
    </ligand>
</feature>
<evidence type="ECO:0000256" key="6">
    <source>
        <dbReference type="ARBA" id="ARBA00023004"/>
    </source>
</evidence>
<dbReference type="InterPro" id="IPR010047">
    <property type="entry name" value="CODH"/>
</dbReference>
<evidence type="ECO:0000256" key="1">
    <source>
        <dbReference type="ARBA" id="ARBA00001966"/>
    </source>
</evidence>
<organism evidence="11 12">
    <name type="scientific">Acetonema longum DSM 6540</name>
    <dbReference type="NCBI Taxonomy" id="1009370"/>
    <lineage>
        <taxon>Bacteria</taxon>
        <taxon>Bacillati</taxon>
        <taxon>Bacillota</taxon>
        <taxon>Negativicutes</taxon>
        <taxon>Acetonemataceae</taxon>
        <taxon>Acetonema</taxon>
    </lineage>
</organism>
<dbReference type="EMBL" id="AFGF01000050">
    <property type="protein sequence ID" value="EGO64665.1"/>
    <property type="molecule type" value="Genomic_DNA"/>
</dbReference>
<dbReference type="SUPFAM" id="SSF56821">
    <property type="entry name" value="Prismane protein-like"/>
    <property type="match status" value="1"/>
</dbReference>
<feature type="binding site" evidence="10">
    <location>
        <position position="56"/>
    </location>
    <ligand>
        <name>[4Fe-4S] cluster</name>
        <dbReference type="ChEBI" id="CHEBI:49883"/>
        <label>2</label>
    </ligand>
</feature>
<dbReference type="GO" id="GO:0043885">
    <property type="term" value="F:anaerobic carbon-monoxide dehydrogenase activity"/>
    <property type="evidence" value="ECO:0007669"/>
    <property type="project" value="UniProtKB-UniRule"/>
</dbReference>
<dbReference type="PANTHER" id="PTHR30109:SF4">
    <property type="entry name" value="CARBON MONOXIDE DEHYDROGENASE"/>
    <property type="match status" value="1"/>
</dbReference>
<feature type="binding site" evidence="10">
    <location>
        <position position="48"/>
    </location>
    <ligand>
        <name>[4Fe-4S] cluster</name>
        <dbReference type="ChEBI" id="CHEBI:49883"/>
        <label>2</label>
    </ligand>
</feature>
<dbReference type="EC" id="1.2.7.4" evidence="9"/>
<dbReference type="GO" id="GO:0016151">
    <property type="term" value="F:nickel cation binding"/>
    <property type="evidence" value="ECO:0007669"/>
    <property type="project" value="InterPro"/>
</dbReference>
<feature type="binding site" evidence="10">
    <location>
        <position position="47"/>
    </location>
    <ligand>
        <name>[4Fe-4S] cluster</name>
        <dbReference type="ChEBI" id="CHEBI:49883"/>
        <label>1</label>
        <note>ligand shared between dimeric partners</note>
    </ligand>
</feature>
<feature type="binding site" evidence="10">
    <location>
        <position position="39"/>
    </location>
    <ligand>
        <name>[4Fe-4S] cluster</name>
        <dbReference type="ChEBI" id="CHEBI:49883"/>
        <label>1</label>
        <note>ligand shared between dimeric partners</note>
    </ligand>
</feature>
<keyword evidence="7 9" id="KW-0411">Iron-sulfur</keyword>
<evidence type="ECO:0000256" key="3">
    <source>
        <dbReference type="ARBA" id="ARBA00022596"/>
    </source>
</evidence>
<dbReference type="OrthoDB" id="5478720at2"/>
<dbReference type="RefSeq" id="WP_004093936.1">
    <property type="nucleotide sequence ID" value="NZ_AFGF01000050.1"/>
</dbReference>
<sequence>MSEFEKSTVDPAAREMLGKAKKIGYLTTFERAKAQEPRCAFGNTGICCRICMQGPCRIIPKKPGANKGICGAADYTIVARNTVRLIAGGAAAHSDHGRHIATTVLHVAEGHAKDYKINDTAKLMKVAQRIGIATEGKPVNEVAKEVASAALLDFGRLDSSPCTWLETTLTEGRRKKFKDTTIMTSSINGSIAELLHQTHMGVDSDPVNIIFNGLKVALGDLDGEYLATDLSDVLFGTPTPTVSEANLGVLDPEMVNICVHGHNPLLSQMVVDVARQMQDEAKAVGAKGIKLSGICCTGNEVLMRAGVAIATNFATQELAIMTGLVDAVVVDVQCIMPSLRSLAECFHTKIITTMPISKIPGAYHYEFDEEHAAESAKAIIRLAIDTYKLRDAKKIERPDLKNKVIAGFSLEAILDIFSKINPDRPISVLTDAIKAGEIKGVALFAGCNNLKGTHNENHLEIAKQMAANDVFMIATGCAGQAYAMNGLLTPEAVEAYAGPGLKAFIGRLNAKADLTTGLPLIFHMGSCVDNSRTVALLTMMANEMGVDTPQVPFVASAPEPMSEKAVAIGSWFVAMGIPVHIGVIAPVTGSDLVHGVVTQIAKDVFGGHFIMETDHQKAGEKLLAALNERNWKLRIHNEAAAKYSQTEQVV</sequence>
<gene>
    <name evidence="11" type="ORF">ALO_06378</name>
</gene>
<evidence type="ECO:0000313" key="12">
    <source>
        <dbReference type="Proteomes" id="UP000003240"/>
    </source>
</evidence>
<evidence type="ECO:0000256" key="4">
    <source>
        <dbReference type="ARBA" id="ARBA00022723"/>
    </source>
</evidence>
<feature type="binding site" evidence="10">
    <location>
        <position position="447"/>
    </location>
    <ligand>
        <name>[Ni-4Fe-4S] cluster</name>
        <dbReference type="ChEBI" id="CHEBI:47739"/>
    </ligand>
</feature>
<comment type="cofactor">
    <cofactor evidence="1">
        <name>[4Fe-4S] cluster</name>
        <dbReference type="ChEBI" id="CHEBI:49883"/>
    </cofactor>
</comment>
<protein>
    <recommendedName>
        <fullName evidence="9">Carbon monoxide dehydrogenase</fullName>
        <ecNumber evidence="9">1.2.7.4</ecNumber>
    </recommendedName>
</protein>
<feature type="binding site" evidence="10">
    <location>
        <position position="477"/>
    </location>
    <ligand>
        <name>[Ni-4Fe-4S] cluster</name>
        <dbReference type="ChEBI" id="CHEBI:47739"/>
    </ligand>
</feature>
<dbReference type="Gene3D" id="3.40.50.2030">
    <property type="match status" value="2"/>
</dbReference>
<dbReference type="Gene3D" id="1.20.1270.30">
    <property type="match status" value="1"/>
</dbReference>
<feature type="binding site" evidence="10">
    <location>
        <position position="70"/>
    </location>
    <ligand>
        <name>[4Fe-4S] cluster</name>
        <dbReference type="ChEBI" id="CHEBI:49883"/>
        <label>2</label>
    </ligand>
</feature>
<dbReference type="STRING" id="1009370.ALO_06378"/>
<evidence type="ECO:0000256" key="10">
    <source>
        <dbReference type="PIRSR" id="PIRSR005023-1"/>
    </source>
</evidence>
<evidence type="ECO:0000256" key="9">
    <source>
        <dbReference type="PIRNR" id="PIRNR005023"/>
    </source>
</evidence>
<dbReference type="eggNOG" id="COG1151">
    <property type="taxonomic scope" value="Bacteria"/>
</dbReference>
<keyword evidence="6 9" id="KW-0408">Iron</keyword>
<evidence type="ECO:0000256" key="2">
    <source>
        <dbReference type="ARBA" id="ARBA00022485"/>
    </source>
</evidence>
<dbReference type="GO" id="GO:0051539">
    <property type="term" value="F:4 iron, 4 sulfur cluster binding"/>
    <property type="evidence" value="ECO:0007669"/>
    <property type="project" value="UniProtKB-UniRule"/>
</dbReference>
<dbReference type="NCBIfam" id="TIGR01702">
    <property type="entry name" value="CO_DH_cata"/>
    <property type="match status" value="1"/>
</dbReference>
<proteinExistence type="predicted"/>
<name>F7NGT4_9FIRM</name>
<keyword evidence="5 9" id="KW-0560">Oxidoreductase</keyword>
<comment type="catalytic activity">
    <reaction evidence="8 9">
        <text>CO + 2 oxidized [2Fe-2S]-[ferredoxin] + H2O = 2 reduced [2Fe-2S]-[ferredoxin] + CO2 + 2 H(+)</text>
        <dbReference type="Rhea" id="RHEA:21040"/>
        <dbReference type="Rhea" id="RHEA-COMP:10000"/>
        <dbReference type="Rhea" id="RHEA-COMP:10001"/>
        <dbReference type="ChEBI" id="CHEBI:15377"/>
        <dbReference type="ChEBI" id="CHEBI:15378"/>
        <dbReference type="ChEBI" id="CHEBI:16526"/>
        <dbReference type="ChEBI" id="CHEBI:17245"/>
        <dbReference type="ChEBI" id="CHEBI:33737"/>
        <dbReference type="ChEBI" id="CHEBI:33738"/>
        <dbReference type="EC" id="1.2.7.4"/>
    </reaction>
</comment>
<accession>F7NGT4</accession>
<keyword evidence="4 9" id="KW-0479">Metal-binding</keyword>
<dbReference type="InterPro" id="IPR004137">
    <property type="entry name" value="HCP/CODH"/>
</dbReference>
<dbReference type="InterPro" id="IPR016101">
    <property type="entry name" value="CO_DH_a-bundle"/>
</dbReference>
<dbReference type="GO" id="GO:0006091">
    <property type="term" value="P:generation of precursor metabolites and energy"/>
    <property type="evidence" value="ECO:0007669"/>
    <property type="project" value="InterPro"/>
</dbReference>
<evidence type="ECO:0000256" key="8">
    <source>
        <dbReference type="ARBA" id="ARBA00048733"/>
    </source>
</evidence>
<evidence type="ECO:0000256" key="7">
    <source>
        <dbReference type="ARBA" id="ARBA00023014"/>
    </source>
</evidence>
<dbReference type="PANTHER" id="PTHR30109">
    <property type="entry name" value="HYDROXYLAMINE REDUCTASE"/>
    <property type="match status" value="1"/>
</dbReference>
<dbReference type="PIRSF" id="PIRSF005023">
    <property type="entry name" value="CODH"/>
    <property type="match status" value="1"/>
</dbReference>
<keyword evidence="2 9" id="KW-0004">4Fe-4S</keyword>
<keyword evidence="12" id="KW-1185">Reference proteome</keyword>
<dbReference type="AlphaFoldDB" id="F7NGT4"/>
<reference evidence="11 12" key="1">
    <citation type="journal article" date="2011" name="EMBO J.">
        <title>Structural diversity of bacterial flagellar motors.</title>
        <authorList>
            <person name="Chen S."/>
            <person name="Beeby M."/>
            <person name="Murphy G.E."/>
            <person name="Leadbetter J.R."/>
            <person name="Hendrixson D.R."/>
            <person name="Briegel A."/>
            <person name="Li Z."/>
            <person name="Shi J."/>
            <person name="Tocheva E.I."/>
            <person name="Muller A."/>
            <person name="Dobro M.J."/>
            <person name="Jensen G.J."/>
        </authorList>
    </citation>
    <scope>NUCLEOTIDE SEQUENCE [LARGE SCALE GENOMIC DNA]</scope>
    <source>
        <strain evidence="11 12">DSM 6540</strain>
    </source>
</reference>
<dbReference type="GO" id="GO:0042542">
    <property type="term" value="P:response to hydrogen peroxide"/>
    <property type="evidence" value="ECO:0007669"/>
    <property type="project" value="TreeGrafter"/>
</dbReference>
<comment type="caution">
    <text evidence="11">The sequence shown here is derived from an EMBL/GenBank/DDBJ whole genome shotgun (WGS) entry which is preliminary data.</text>
</comment>